<protein>
    <recommendedName>
        <fullName evidence="1">DUF1540 domain-containing protein</fullName>
    </recommendedName>
</protein>
<feature type="domain" description="DUF1540" evidence="1">
    <location>
        <begin position="59"/>
        <end position="90"/>
    </location>
</feature>
<organism evidence="2 3">
    <name type="scientific">Saccharopolyspora rectivirgula</name>
    <dbReference type="NCBI Taxonomy" id="28042"/>
    <lineage>
        <taxon>Bacteria</taxon>
        <taxon>Bacillati</taxon>
        <taxon>Actinomycetota</taxon>
        <taxon>Actinomycetes</taxon>
        <taxon>Pseudonocardiales</taxon>
        <taxon>Pseudonocardiaceae</taxon>
        <taxon>Saccharopolyspora</taxon>
    </lineage>
</organism>
<comment type="caution">
    <text evidence="2">The sequence shown here is derived from an EMBL/GenBank/DDBJ whole genome shotgun (WGS) entry which is preliminary data.</text>
</comment>
<evidence type="ECO:0000313" key="3">
    <source>
        <dbReference type="Proteomes" id="UP000031419"/>
    </source>
</evidence>
<reference evidence="2 3" key="1">
    <citation type="submission" date="2014-06" db="EMBL/GenBank/DDBJ databases">
        <title>Saccharopolyspora rectivirgula DSM-43113 Genome sequencing.</title>
        <authorList>
            <person name="Barrera C."/>
            <person name="Millon L."/>
            <person name="Rognon B."/>
            <person name="Zaugg C."/>
            <person name="Monod M."/>
        </authorList>
    </citation>
    <scope>NUCLEOTIDE SEQUENCE [LARGE SCALE GENOMIC DNA]</scope>
    <source>
        <strain evidence="2 3">DSM 43113</strain>
    </source>
</reference>
<dbReference type="RefSeq" id="WP_029722505.1">
    <property type="nucleotide sequence ID" value="NZ_JAJUIW010000002.1"/>
</dbReference>
<gene>
    <name evidence="2" type="ORF">GU90_02530</name>
</gene>
<name>A0A073B3E6_9PSEU</name>
<dbReference type="InterPro" id="IPR011437">
    <property type="entry name" value="DUF1540"/>
</dbReference>
<proteinExistence type="predicted"/>
<accession>A0A073B3E6</accession>
<keyword evidence="3" id="KW-1185">Reference proteome</keyword>
<sequence length="96" mass="10145">MEMPVITKCTVNNCAYNQEDKCHALAITIGEPSQAQCGTFTTIPVQGGDPQITGHVGACKTADCQYNVGLECQAPGITVGTQENIVDCLTYQPQPA</sequence>
<dbReference type="AlphaFoldDB" id="A0A073B3E6"/>
<feature type="domain" description="DUF1540" evidence="1">
    <location>
        <begin position="8"/>
        <end position="40"/>
    </location>
</feature>
<dbReference type="EMBL" id="JNVU01000009">
    <property type="protein sequence ID" value="KEI45782.1"/>
    <property type="molecule type" value="Genomic_DNA"/>
</dbReference>
<dbReference type="Proteomes" id="UP000031419">
    <property type="component" value="Unassembled WGS sequence"/>
</dbReference>
<evidence type="ECO:0000313" key="2">
    <source>
        <dbReference type="EMBL" id="KEI45782.1"/>
    </source>
</evidence>
<dbReference type="eggNOG" id="ENOG50331V9">
    <property type="taxonomic scope" value="Bacteria"/>
</dbReference>
<dbReference type="Pfam" id="PF07561">
    <property type="entry name" value="DUF1540"/>
    <property type="match status" value="2"/>
</dbReference>
<dbReference type="OrthoDB" id="3213529at2"/>
<evidence type="ECO:0000259" key="1">
    <source>
        <dbReference type="Pfam" id="PF07561"/>
    </source>
</evidence>